<dbReference type="HOGENOM" id="CLU_046024_0_0_1"/>
<dbReference type="AlphaFoldDB" id="F9XHX0"/>
<accession>F9XHX0</accession>
<dbReference type="STRING" id="336722.F9XHX0"/>
<dbReference type="SUPFAM" id="SSF53474">
    <property type="entry name" value="alpha/beta-Hydrolases"/>
    <property type="match status" value="1"/>
</dbReference>
<keyword evidence="1" id="KW-0472">Membrane</keyword>
<feature type="domain" description="AB hydrolase-1" evidence="2">
    <location>
        <begin position="96"/>
        <end position="363"/>
    </location>
</feature>
<organism evidence="3 4">
    <name type="scientific">Zymoseptoria tritici (strain CBS 115943 / IPO323)</name>
    <name type="common">Speckled leaf blotch fungus</name>
    <name type="synonym">Septoria tritici</name>
    <dbReference type="NCBI Taxonomy" id="336722"/>
    <lineage>
        <taxon>Eukaryota</taxon>
        <taxon>Fungi</taxon>
        <taxon>Dikarya</taxon>
        <taxon>Ascomycota</taxon>
        <taxon>Pezizomycotina</taxon>
        <taxon>Dothideomycetes</taxon>
        <taxon>Dothideomycetidae</taxon>
        <taxon>Mycosphaerellales</taxon>
        <taxon>Mycosphaerellaceae</taxon>
        <taxon>Zymoseptoria</taxon>
    </lineage>
</organism>
<keyword evidence="1" id="KW-1133">Transmembrane helix</keyword>
<evidence type="ECO:0000313" key="4">
    <source>
        <dbReference type="Proteomes" id="UP000008062"/>
    </source>
</evidence>
<evidence type="ECO:0000256" key="1">
    <source>
        <dbReference type="SAM" id="Phobius"/>
    </source>
</evidence>
<dbReference type="KEGG" id="ztr:MYCGRDRAFT_110481"/>
<keyword evidence="1" id="KW-0812">Transmembrane</keyword>
<dbReference type="GeneID" id="13394865"/>
<keyword evidence="4" id="KW-1185">Reference proteome</keyword>
<gene>
    <name evidence="3" type="ORF">MYCGRDRAFT_110481</name>
</gene>
<proteinExistence type="predicted"/>
<name>F9XHX0_ZYMTI</name>
<dbReference type="InterPro" id="IPR029058">
    <property type="entry name" value="AB_hydrolase_fold"/>
</dbReference>
<dbReference type="EMBL" id="CM001203">
    <property type="protein sequence ID" value="EGP85338.1"/>
    <property type="molecule type" value="Genomic_DNA"/>
</dbReference>
<dbReference type="eggNOG" id="KOG4178">
    <property type="taxonomic scope" value="Eukaryota"/>
</dbReference>
<sequence>MSSALSLCGKALAEGVAILYGCTVLTAAFTYSIFQREFWFETTDEETSHLRKASHELWSLSVKNDAISHIFLRVPSGPQLHYLEPREQVKNASTLVVLLHGFPDSGYLFSRQLRSWRMKAAVVALDLPGYGGSDSLPSYGPDQMLNTIAEALIELKRRYLGPSNGAARCVLVGHDWGGVIGYRIAAESKGLIDEFVAINSIYLAHAIQYKHTSSHSAVQIAIRKAKSHGPGPLESKSVSETGLAYGPSVYARSLTSPPGDWGDKIRLYSDGLLRQPWTPSYDGRDKQSQLVDARLLNDSWTFKCPVSIIFGLRDVALDPRVVLDGIEDHFQPDSEDSLQASVLANERITRLPKCGHWSLLEHDGAEALNSVISRICLDDRGTWQ</sequence>
<dbReference type="Pfam" id="PF12697">
    <property type="entry name" value="Abhydrolase_6"/>
    <property type="match status" value="1"/>
</dbReference>
<dbReference type="InParanoid" id="F9XHX0"/>
<dbReference type="OrthoDB" id="6431331at2759"/>
<evidence type="ECO:0000313" key="3">
    <source>
        <dbReference type="EMBL" id="EGP85338.1"/>
    </source>
</evidence>
<dbReference type="InterPro" id="IPR000073">
    <property type="entry name" value="AB_hydrolase_1"/>
</dbReference>
<dbReference type="OMA" id="HWTPVER"/>
<evidence type="ECO:0000259" key="2">
    <source>
        <dbReference type="Pfam" id="PF12697"/>
    </source>
</evidence>
<reference evidence="3 4" key="1">
    <citation type="journal article" date="2011" name="PLoS Genet.">
        <title>Finished genome of the fungal wheat pathogen Mycosphaerella graminicola reveals dispensome structure, chromosome plasticity, and stealth pathogenesis.</title>
        <authorList>
            <person name="Goodwin S.B."/>
            <person name="Ben M'barek S."/>
            <person name="Dhillon B."/>
            <person name="Wittenberg A.H.J."/>
            <person name="Crane C.F."/>
            <person name="Hane J.K."/>
            <person name="Foster A.J."/>
            <person name="Van der Lee T.A.J."/>
            <person name="Grimwood J."/>
            <person name="Aerts A."/>
            <person name="Antoniw J."/>
            <person name="Bailey A."/>
            <person name="Bluhm B."/>
            <person name="Bowler J."/>
            <person name="Bristow J."/>
            <person name="van der Burgt A."/>
            <person name="Canto-Canche B."/>
            <person name="Churchill A.C.L."/>
            <person name="Conde-Ferraez L."/>
            <person name="Cools H.J."/>
            <person name="Coutinho P.M."/>
            <person name="Csukai M."/>
            <person name="Dehal P."/>
            <person name="De Wit P."/>
            <person name="Donzelli B."/>
            <person name="van de Geest H.C."/>
            <person name="van Ham R.C.H.J."/>
            <person name="Hammond-Kosack K.E."/>
            <person name="Henrissat B."/>
            <person name="Kilian A."/>
            <person name="Kobayashi A.K."/>
            <person name="Koopmann E."/>
            <person name="Kourmpetis Y."/>
            <person name="Kuzniar A."/>
            <person name="Lindquist E."/>
            <person name="Lombard V."/>
            <person name="Maliepaard C."/>
            <person name="Martins N."/>
            <person name="Mehrabi R."/>
            <person name="Nap J.P.H."/>
            <person name="Ponomarenko A."/>
            <person name="Rudd J.J."/>
            <person name="Salamov A."/>
            <person name="Schmutz J."/>
            <person name="Schouten H.J."/>
            <person name="Shapiro H."/>
            <person name="Stergiopoulos I."/>
            <person name="Torriani S.F.F."/>
            <person name="Tu H."/>
            <person name="de Vries R.P."/>
            <person name="Waalwijk C."/>
            <person name="Ware S.B."/>
            <person name="Wiebenga A."/>
            <person name="Zwiers L.-H."/>
            <person name="Oliver R.P."/>
            <person name="Grigoriev I.V."/>
            <person name="Kema G.H.J."/>
        </authorList>
    </citation>
    <scope>NUCLEOTIDE SEQUENCE [LARGE SCALE GENOMIC DNA]</scope>
    <source>
        <strain evidence="4">CBS 115943 / IPO323</strain>
    </source>
</reference>
<dbReference type="Gene3D" id="3.40.50.1820">
    <property type="entry name" value="alpha/beta hydrolase"/>
    <property type="match status" value="1"/>
</dbReference>
<dbReference type="RefSeq" id="XP_003850362.1">
    <property type="nucleotide sequence ID" value="XM_003850314.1"/>
</dbReference>
<dbReference type="PANTHER" id="PTHR43329">
    <property type="entry name" value="EPOXIDE HYDROLASE"/>
    <property type="match status" value="1"/>
</dbReference>
<dbReference type="Proteomes" id="UP000008062">
    <property type="component" value="Chromosome 8"/>
</dbReference>
<protein>
    <recommendedName>
        <fullName evidence="2">AB hydrolase-1 domain-containing protein</fullName>
    </recommendedName>
</protein>
<feature type="transmembrane region" description="Helical" evidence="1">
    <location>
        <begin position="12"/>
        <end position="34"/>
    </location>
</feature>